<dbReference type="GO" id="GO:0005992">
    <property type="term" value="P:trehalose biosynthetic process"/>
    <property type="evidence" value="ECO:0007669"/>
    <property type="project" value="InterPro"/>
</dbReference>
<name>A0AAD5M3I7_PYTIN</name>
<dbReference type="PANTHER" id="PTHR10788">
    <property type="entry name" value="TREHALOSE-6-PHOSPHATE SYNTHASE"/>
    <property type="match status" value="1"/>
</dbReference>
<keyword evidence="1" id="KW-0175">Coiled coil</keyword>
<dbReference type="Pfam" id="PF00982">
    <property type="entry name" value="Glyco_transf_20"/>
    <property type="match status" value="1"/>
</dbReference>
<gene>
    <name evidence="2" type="ORF">P43SY_001287</name>
</gene>
<dbReference type="GO" id="GO:0005829">
    <property type="term" value="C:cytosol"/>
    <property type="evidence" value="ECO:0007669"/>
    <property type="project" value="TreeGrafter"/>
</dbReference>
<comment type="caution">
    <text evidence="2">The sequence shown here is derived from an EMBL/GenBank/DDBJ whole genome shotgun (WGS) entry which is preliminary data.</text>
</comment>
<evidence type="ECO:0000313" key="2">
    <source>
        <dbReference type="EMBL" id="KAJ0401655.1"/>
    </source>
</evidence>
<keyword evidence="3" id="KW-1185">Reference proteome</keyword>
<dbReference type="InterPro" id="IPR001830">
    <property type="entry name" value="Glyco_trans_20"/>
</dbReference>
<dbReference type="GO" id="GO:0003825">
    <property type="term" value="F:alpha,alpha-trehalose-phosphate synthase (UDP-forming) activity"/>
    <property type="evidence" value="ECO:0007669"/>
    <property type="project" value="TreeGrafter"/>
</dbReference>
<evidence type="ECO:0000313" key="3">
    <source>
        <dbReference type="Proteomes" id="UP001209570"/>
    </source>
</evidence>
<dbReference type="Gene3D" id="3.40.50.2000">
    <property type="entry name" value="Glycogen Phosphorylase B"/>
    <property type="match status" value="2"/>
</dbReference>
<reference evidence="2" key="1">
    <citation type="submission" date="2021-12" db="EMBL/GenBank/DDBJ databases">
        <title>Prjna785345.</title>
        <authorList>
            <person name="Rujirawat T."/>
            <person name="Krajaejun T."/>
        </authorList>
    </citation>
    <scope>NUCLEOTIDE SEQUENCE</scope>
    <source>
        <strain evidence="2">Pi057C3</strain>
    </source>
</reference>
<protein>
    <submittedName>
        <fullName evidence="2">Uncharacterized protein</fullName>
    </submittedName>
</protein>
<dbReference type="GO" id="GO:0004805">
    <property type="term" value="F:trehalose-phosphatase activity"/>
    <property type="evidence" value="ECO:0007669"/>
    <property type="project" value="TreeGrafter"/>
</dbReference>
<accession>A0AAD5M3I7</accession>
<dbReference type="SUPFAM" id="SSF53756">
    <property type="entry name" value="UDP-Glycosyltransferase/glycogen phosphorylase"/>
    <property type="match status" value="1"/>
</dbReference>
<dbReference type="AlphaFoldDB" id="A0AAD5M3I7"/>
<evidence type="ECO:0000256" key="1">
    <source>
        <dbReference type="SAM" id="Coils"/>
    </source>
</evidence>
<organism evidence="2 3">
    <name type="scientific">Pythium insidiosum</name>
    <name type="common">Pythiosis disease agent</name>
    <dbReference type="NCBI Taxonomy" id="114742"/>
    <lineage>
        <taxon>Eukaryota</taxon>
        <taxon>Sar</taxon>
        <taxon>Stramenopiles</taxon>
        <taxon>Oomycota</taxon>
        <taxon>Peronosporomycetes</taxon>
        <taxon>Pythiales</taxon>
        <taxon>Pythiaceae</taxon>
        <taxon>Pythium</taxon>
    </lineage>
</organism>
<dbReference type="Proteomes" id="UP001209570">
    <property type="component" value="Unassembled WGS sequence"/>
</dbReference>
<sequence length="259" mass="29868">MRTEIEHAVDEKSFQEREAELLRELSALYTKLNQVREKRAKAELETTSSTADTSSLSRQRHRRRVLLVTRTLPFTLIAEDAQSQWRAEFPENVSLDAALETYLCLHETYDCVWIGSVHGEVEPSEQNTLKEQLLQDRNYFPVFLDPKREKLFYQGFCKSNLFPNDNIHIGYFMHIPFPSSELYRILNNREEILMGILGANLVGFQTYEYARHFQSSAELAMETLIALYALGDALVITPVRDGMNTIPFDSLGALILWVV</sequence>
<dbReference type="PANTHER" id="PTHR10788:SF106">
    <property type="entry name" value="BCDNA.GH08860"/>
    <property type="match status" value="1"/>
</dbReference>
<dbReference type="EMBL" id="JAKCXM010000122">
    <property type="protein sequence ID" value="KAJ0401655.1"/>
    <property type="molecule type" value="Genomic_DNA"/>
</dbReference>
<proteinExistence type="predicted"/>
<feature type="coiled-coil region" evidence="1">
    <location>
        <begin position="5"/>
        <end position="45"/>
    </location>
</feature>